<reference evidence="1 2" key="1">
    <citation type="submission" date="2018-12" db="EMBL/GenBank/DDBJ databases">
        <title>YIM 101343 draft genome.</title>
        <authorList>
            <person name="Chen X."/>
        </authorList>
    </citation>
    <scope>NUCLEOTIDE SEQUENCE [LARGE SCALE GENOMIC DNA]</scope>
    <source>
        <strain evidence="1 2">YIM 101343</strain>
    </source>
</reference>
<sequence length="302" mass="33152">MNPAEPVRCSDVAGEPLPGSAKRQRIYIILEWVNGWSRDILDGGVFGEDLTAQLKAKLGDGAGLQLIRRPGPDGRRIDRHHLYLVFAEQATTELLMVDGPEAILDLDLDGPGRNGAQPVEEPLVLVCTHGKRDVCCALKGRPLAAALYERHPGNIVWETSHTKGHRFAPSLLLMPWGYSYGRLNEEAGDQLVRSACRGEYFYPGNRGRGTHSPRGQVAELAVARELHTGADPLFYGNLMVLDETDNDVLVVHADSRSWHVTVEQREVENVISSCGDAPKKGRVWVATNIVPSQANADLGERD</sequence>
<dbReference type="AlphaFoldDB" id="A0A430HZ57"/>
<dbReference type="CDD" id="cd03062">
    <property type="entry name" value="TRX_Fd_Sucrase"/>
    <property type="match status" value="1"/>
</dbReference>
<dbReference type="InterPro" id="IPR010350">
    <property type="entry name" value="Aim32/Apd1-like_bac"/>
</dbReference>
<dbReference type="PIRSF" id="PIRSF035042">
    <property type="entry name" value="UCP035042_thirdx"/>
    <property type="match status" value="1"/>
</dbReference>
<name>A0A430HZ57_9CORY</name>
<accession>A0A430HZ57</accession>
<organism evidence="1 2">
    <name type="scientific">Corynebacterium hylobatis</name>
    <dbReference type="NCBI Taxonomy" id="1859290"/>
    <lineage>
        <taxon>Bacteria</taxon>
        <taxon>Bacillati</taxon>
        <taxon>Actinomycetota</taxon>
        <taxon>Actinomycetes</taxon>
        <taxon>Mycobacteriales</taxon>
        <taxon>Corynebacteriaceae</taxon>
        <taxon>Corynebacterium</taxon>
    </lineage>
</organism>
<evidence type="ECO:0000313" key="1">
    <source>
        <dbReference type="EMBL" id="RSZ64217.1"/>
    </source>
</evidence>
<gene>
    <name evidence="1" type="ORF">EAH68_04240</name>
</gene>
<proteinExistence type="predicted"/>
<evidence type="ECO:0000313" key="2">
    <source>
        <dbReference type="Proteomes" id="UP000274907"/>
    </source>
</evidence>
<dbReference type="OrthoDB" id="3399139at2"/>
<keyword evidence="2" id="KW-1185">Reference proteome</keyword>
<dbReference type="SUPFAM" id="SSF52833">
    <property type="entry name" value="Thioredoxin-like"/>
    <property type="match status" value="1"/>
</dbReference>
<dbReference type="Pfam" id="PF06999">
    <property type="entry name" value="Suc_Fer-like"/>
    <property type="match status" value="1"/>
</dbReference>
<comment type="caution">
    <text evidence="1">The sequence shown here is derived from an EMBL/GenBank/DDBJ whole genome shotgun (WGS) entry which is preliminary data.</text>
</comment>
<protein>
    <submittedName>
        <fullName evidence="1">Sucrase ferredoxin</fullName>
    </submittedName>
</protein>
<dbReference type="EMBL" id="RXHJ01000005">
    <property type="protein sequence ID" value="RSZ64217.1"/>
    <property type="molecule type" value="Genomic_DNA"/>
</dbReference>
<dbReference type="InterPro" id="IPR009737">
    <property type="entry name" value="Aim32/Apd1-like"/>
</dbReference>
<dbReference type="InterPro" id="IPR036249">
    <property type="entry name" value="Thioredoxin-like_sf"/>
</dbReference>
<dbReference type="Proteomes" id="UP000274907">
    <property type="component" value="Unassembled WGS sequence"/>
</dbReference>
<dbReference type="RefSeq" id="WP_126120090.1">
    <property type="nucleotide sequence ID" value="NZ_RXHJ01000005.1"/>
</dbReference>